<evidence type="ECO:0000256" key="2">
    <source>
        <dbReference type="ARBA" id="ARBA00022516"/>
    </source>
</evidence>
<evidence type="ECO:0000256" key="3">
    <source>
        <dbReference type="ARBA" id="ARBA00022679"/>
    </source>
</evidence>
<dbReference type="Gene3D" id="3.40.50.10330">
    <property type="entry name" value="Probable inorganic polyphosphate/atp-NAD kinase, domain 1"/>
    <property type="match status" value="1"/>
</dbReference>
<keyword evidence="11" id="KW-1208">Phospholipid metabolism</keyword>
<evidence type="ECO:0000256" key="1">
    <source>
        <dbReference type="ARBA" id="ARBA00001946"/>
    </source>
</evidence>
<evidence type="ECO:0000313" key="16">
    <source>
        <dbReference type="Proteomes" id="UP000396862"/>
    </source>
</evidence>
<dbReference type="PANTHER" id="PTHR12358">
    <property type="entry name" value="SPHINGOSINE KINASE"/>
    <property type="match status" value="1"/>
</dbReference>
<evidence type="ECO:0000256" key="10">
    <source>
        <dbReference type="ARBA" id="ARBA00023209"/>
    </source>
</evidence>
<keyword evidence="8" id="KW-0460">Magnesium</keyword>
<keyword evidence="9" id="KW-0443">Lipid metabolism</keyword>
<proteinExistence type="predicted"/>
<dbReference type="InterPro" id="IPR050187">
    <property type="entry name" value="Lipid_Phosphate_FormReg"/>
</dbReference>
<dbReference type="PANTHER" id="PTHR12358:SF106">
    <property type="entry name" value="LIPID KINASE YEGS"/>
    <property type="match status" value="1"/>
</dbReference>
<dbReference type="SUPFAM" id="SSF111331">
    <property type="entry name" value="NAD kinase/diacylglycerol kinase-like"/>
    <property type="match status" value="1"/>
</dbReference>
<keyword evidence="5" id="KW-0547">Nucleotide-binding</keyword>
<sequence length="325" mass="36468">MIQSDWLVILNPHAGSRRGAHDKGKIMKLLKKHKINFHMVTSDYPRHAISLAGEMVAAGYRNIIIAGGDGTLNEVVNGVFQQDNCPPEEVTIGMIPVGTGNDWIRTFGIPDEYKKAIEIILEGKTIRQDVGKITIRRPTETVTRYFMNMAGFGFDAMTAARANRLKDKGKSGIRVYIHSLVSSYLSYRSRRLRYFVDEKPFETVLFSASVGIGKFNGGGMMQAPGAIPDNGEFQVTVIRRIGLWGILRNFTGLYNGSFIQDKHVTTHTARQIRFESDKPIPGESDGETLKRGHYTLEILPGKINVIYGNDRYFSRQPHAEEHPLK</sequence>
<dbReference type="Pfam" id="PF00781">
    <property type="entry name" value="DAGK_cat"/>
    <property type="match status" value="1"/>
</dbReference>
<dbReference type="Proteomes" id="UP000240621">
    <property type="component" value="Unassembled WGS sequence"/>
</dbReference>
<dbReference type="EMBL" id="PYGC01000013">
    <property type="protein sequence ID" value="PSK80716.1"/>
    <property type="molecule type" value="Genomic_DNA"/>
</dbReference>
<accession>A0A2P8C6X9</accession>
<dbReference type="GO" id="GO:0005524">
    <property type="term" value="F:ATP binding"/>
    <property type="evidence" value="ECO:0007669"/>
    <property type="project" value="UniProtKB-KW"/>
</dbReference>
<dbReference type="Proteomes" id="UP000396862">
    <property type="component" value="Unassembled WGS sequence"/>
</dbReference>
<keyword evidence="10" id="KW-0594">Phospholipid biosynthesis</keyword>
<evidence type="ECO:0000313" key="15">
    <source>
        <dbReference type="Proteomes" id="UP000240621"/>
    </source>
</evidence>
<dbReference type="SMART" id="SM00046">
    <property type="entry name" value="DAGKc"/>
    <property type="match status" value="1"/>
</dbReference>
<dbReference type="InterPro" id="IPR016064">
    <property type="entry name" value="NAD/diacylglycerol_kinase_sf"/>
</dbReference>
<dbReference type="Gene3D" id="2.60.200.40">
    <property type="match status" value="1"/>
</dbReference>
<keyword evidence="3" id="KW-0808">Transferase</keyword>
<dbReference type="PROSITE" id="PS50146">
    <property type="entry name" value="DAGK"/>
    <property type="match status" value="1"/>
</dbReference>
<evidence type="ECO:0000256" key="5">
    <source>
        <dbReference type="ARBA" id="ARBA00022741"/>
    </source>
</evidence>
<dbReference type="InterPro" id="IPR045540">
    <property type="entry name" value="YegS/DAGK_C"/>
</dbReference>
<feature type="domain" description="DAGKc" evidence="12">
    <location>
        <begin position="1"/>
        <end position="137"/>
    </location>
</feature>
<evidence type="ECO:0000259" key="12">
    <source>
        <dbReference type="PROSITE" id="PS50146"/>
    </source>
</evidence>
<dbReference type="GO" id="GO:0046872">
    <property type="term" value="F:metal ion binding"/>
    <property type="evidence" value="ECO:0007669"/>
    <property type="project" value="UniProtKB-KW"/>
</dbReference>
<evidence type="ECO:0000313" key="14">
    <source>
        <dbReference type="EMBL" id="PSK80716.1"/>
    </source>
</evidence>
<comment type="cofactor">
    <cofactor evidence="1">
        <name>Mg(2+)</name>
        <dbReference type="ChEBI" id="CHEBI:18420"/>
    </cofactor>
</comment>
<gene>
    <name evidence="14" type="ORF">CLV93_11310</name>
    <name evidence="13" type="ORF">JCM18694_27300</name>
</gene>
<evidence type="ECO:0000313" key="13">
    <source>
        <dbReference type="EMBL" id="GET22484.1"/>
    </source>
</evidence>
<keyword evidence="6 14" id="KW-0418">Kinase</keyword>
<evidence type="ECO:0000256" key="6">
    <source>
        <dbReference type="ARBA" id="ARBA00022777"/>
    </source>
</evidence>
<dbReference type="RefSeq" id="WP_106543579.1">
    <property type="nucleotide sequence ID" value="NZ_BLAU01000001.1"/>
</dbReference>
<dbReference type="AlphaFoldDB" id="A0A2P8C6X9"/>
<dbReference type="InterPro" id="IPR017438">
    <property type="entry name" value="ATP-NAD_kinase_N"/>
</dbReference>
<reference evidence="14 15" key="1">
    <citation type="submission" date="2018-03" db="EMBL/GenBank/DDBJ databases">
        <title>Genomic Encyclopedia of Archaeal and Bacterial Type Strains, Phase II (KMG-II): from individual species to whole genera.</title>
        <authorList>
            <person name="Goeker M."/>
        </authorList>
    </citation>
    <scope>NUCLEOTIDE SEQUENCE [LARGE SCALE GENOMIC DNA]</scope>
    <source>
        <strain evidence="14 15">DSM 27267</strain>
    </source>
</reference>
<evidence type="ECO:0000256" key="8">
    <source>
        <dbReference type="ARBA" id="ARBA00022842"/>
    </source>
</evidence>
<dbReference type="InterPro" id="IPR001206">
    <property type="entry name" value="Diacylglycerol_kinase_cat_dom"/>
</dbReference>
<keyword evidence="2" id="KW-0444">Lipid biosynthesis</keyword>
<organism evidence="14 15">
    <name type="scientific">Prolixibacter denitrificans</name>
    <dbReference type="NCBI Taxonomy" id="1541063"/>
    <lineage>
        <taxon>Bacteria</taxon>
        <taxon>Pseudomonadati</taxon>
        <taxon>Bacteroidota</taxon>
        <taxon>Bacteroidia</taxon>
        <taxon>Marinilabiliales</taxon>
        <taxon>Prolixibacteraceae</taxon>
        <taxon>Prolixibacter</taxon>
    </lineage>
</organism>
<evidence type="ECO:0000256" key="7">
    <source>
        <dbReference type="ARBA" id="ARBA00022840"/>
    </source>
</evidence>
<dbReference type="EMBL" id="BLAU01000001">
    <property type="protein sequence ID" value="GET22484.1"/>
    <property type="molecule type" value="Genomic_DNA"/>
</dbReference>
<dbReference type="Pfam" id="PF19279">
    <property type="entry name" value="YegS_C"/>
    <property type="match status" value="1"/>
</dbReference>
<dbReference type="GO" id="GO:0008654">
    <property type="term" value="P:phospholipid biosynthetic process"/>
    <property type="evidence" value="ECO:0007669"/>
    <property type="project" value="UniProtKB-KW"/>
</dbReference>
<evidence type="ECO:0000256" key="9">
    <source>
        <dbReference type="ARBA" id="ARBA00023098"/>
    </source>
</evidence>
<evidence type="ECO:0000256" key="11">
    <source>
        <dbReference type="ARBA" id="ARBA00023264"/>
    </source>
</evidence>
<dbReference type="GO" id="GO:0016301">
    <property type="term" value="F:kinase activity"/>
    <property type="evidence" value="ECO:0007669"/>
    <property type="project" value="UniProtKB-KW"/>
</dbReference>
<keyword evidence="16" id="KW-1185">Reference proteome</keyword>
<protein>
    <submittedName>
        <fullName evidence="13">Diacylglycerol kinase</fullName>
    </submittedName>
    <submittedName>
        <fullName evidence="14">YegS/Rv2252/BmrU family lipid kinase</fullName>
    </submittedName>
</protein>
<evidence type="ECO:0000256" key="4">
    <source>
        <dbReference type="ARBA" id="ARBA00022723"/>
    </source>
</evidence>
<comment type="caution">
    <text evidence="14">The sequence shown here is derived from an EMBL/GenBank/DDBJ whole genome shotgun (WGS) entry which is preliminary data.</text>
</comment>
<dbReference type="GO" id="GO:0005886">
    <property type="term" value="C:plasma membrane"/>
    <property type="evidence" value="ECO:0007669"/>
    <property type="project" value="TreeGrafter"/>
</dbReference>
<name>A0A2P8C6X9_9BACT</name>
<reference evidence="13 16" key="2">
    <citation type="submission" date="2019-10" db="EMBL/GenBank/DDBJ databases">
        <title>Prolixibacter strains distinguished by the presence of nitrate reductase genes were adept at nitrate-dependent anaerobic corrosion of metallic iron and carbon steel.</title>
        <authorList>
            <person name="Iino T."/>
            <person name="Shono N."/>
            <person name="Ito K."/>
            <person name="Nakamura R."/>
            <person name="Sueoka K."/>
            <person name="Harayama S."/>
            <person name="Ohkuma M."/>
        </authorList>
    </citation>
    <scope>NUCLEOTIDE SEQUENCE [LARGE SCALE GENOMIC DNA]</scope>
    <source>
        <strain evidence="13 16">MIC1-1</strain>
    </source>
</reference>
<dbReference type="NCBIfam" id="TIGR00147">
    <property type="entry name" value="YegS/Rv2252/BmrU family lipid kinase"/>
    <property type="match status" value="1"/>
</dbReference>
<dbReference type="InterPro" id="IPR005218">
    <property type="entry name" value="Diacylglycerol/lipid_kinase"/>
</dbReference>
<keyword evidence="4" id="KW-0479">Metal-binding</keyword>
<dbReference type="OrthoDB" id="9786026at2"/>
<keyword evidence="7" id="KW-0067">ATP-binding</keyword>